<evidence type="ECO:0000313" key="17">
    <source>
        <dbReference type="EMBL" id="JAS55424.1"/>
    </source>
</evidence>
<comment type="subunit">
    <text evidence="15">Interacts with RSC1A1.</text>
</comment>
<evidence type="ECO:0000256" key="5">
    <source>
        <dbReference type="ARBA" id="ARBA00012584"/>
    </source>
</evidence>
<keyword evidence="12" id="KW-0472">Membrane</keyword>
<comment type="subcellular location">
    <subcellularLocation>
        <location evidence="2">Cell membrane</location>
        <topology evidence="2">Peripheral membrane protein</topology>
    </subcellularLocation>
    <subcellularLocation>
        <location evidence="3">Cytoplasm</location>
    </subcellularLocation>
    <subcellularLocation>
        <location evidence="1">Mitochondrion</location>
    </subcellularLocation>
</comment>
<dbReference type="GO" id="GO:0006450">
    <property type="term" value="P:regulation of translational fidelity"/>
    <property type="evidence" value="ECO:0007669"/>
    <property type="project" value="TreeGrafter"/>
</dbReference>
<dbReference type="EC" id="2.7.7.87" evidence="5"/>
<evidence type="ECO:0000256" key="10">
    <source>
        <dbReference type="ARBA" id="ARBA00022946"/>
    </source>
</evidence>
<dbReference type="Gene3D" id="3.90.870.10">
    <property type="entry name" value="DHBP synthase"/>
    <property type="match status" value="1"/>
</dbReference>
<evidence type="ECO:0000256" key="8">
    <source>
        <dbReference type="ARBA" id="ARBA00022490"/>
    </source>
</evidence>
<evidence type="ECO:0000256" key="12">
    <source>
        <dbReference type="ARBA" id="ARBA00023136"/>
    </source>
</evidence>
<feature type="domain" description="YrdC-like" evidence="16">
    <location>
        <begin position="43"/>
        <end position="236"/>
    </location>
</feature>
<dbReference type="Pfam" id="PF01300">
    <property type="entry name" value="Sua5_yciO_yrdC"/>
    <property type="match status" value="1"/>
</dbReference>
<keyword evidence="9" id="KW-0808">Transferase</keyword>
<dbReference type="SUPFAM" id="SSF55821">
    <property type="entry name" value="YrdC/RibB"/>
    <property type="match status" value="1"/>
</dbReference>
<evidence type="ECO:0000256" key="11">
    <source>
        <dbReference type="ARBA" id="ARBA00023128"/>
    </source>
</evidence>
<keyword evidence="11" id="KW-0496">Mitochondrion</keyword>
<evidence type="ECO:0000256" key="13">
    <source>
        <dbReference type="ARBA" id="ARBA00048366"/>
    </source>
</evidence>
<evidence type="ECO:0000256" key="15">
    <source>
        <dbReference type="ARBA" id="ARBA00063146"/>
    </source>
</evidence>
<keyword evidence="7" id="KW-1003">Cell membrane</keyword>
<dbReference type="GO" id="GO:0005886">
    <property type="term" value="C:plasma membrane"/>
    <property type="evidence" value="ECO:0007669"/>
    <property type="project" value="UniProtKB-SubCell"/>
</dbReference>
<dbReference type="PROSITE" id="PS51163">
    <property type="entry name" value="YRDC"/>
    <property type="match status" value="1"/>
</dbReference>
<dbReference type="GO" id="GO:0005739">
    <property type="term" value="C:mitochondrion"/>
    <property type="evidence" value="ECO:0007669"/>
    <property type="project" value="UniProtKB-SubCell"/>
</dbReference>
<dbReference type="PANTHER" id="PTHR17490:SF10">
    <property type="entry name" value="THREONYLCARBAMOYL-AMP SYNTHASE"/>
    <property type="match status" value="1"/>
</dbReference>
<dbReference type="EMBL" id="GECZ01014345">
    <property type="protein sequence ID" value="JAS55424.1"/>
    <property type="molecule type" value="Transcribed_RNA"/>
</dbReference>
<evidence type="ECO:0000256" key="4">
    <source>
        <dbReference type="ARBA" id="ARBA00007663"/>
    </source>
</evidence>
<evidence type="ECO:0000256" key="1">
    <source>
        <dbReference type="ARBA" id="ARBA00004173"/>
    </source>
</evidence>
<accession>A0A1B6FZ18</accession>
<dbReference type="GO" id="GO:0003725">
    <property type="term" value="F:double-stranded RNA binding"/>
    <property type="evidence" value="ECO:0007669"/>
    <property type="project" value="InterPro"/>
</dbReference>
<dbReference type="GO" id="GO:0000049">
    <property type="term" value="F:tRNA binding"/>
    <property type="evidence" value="ECO:0007669"/>
    <property type="project" value="TreeGrafter"/>
</dbReference>
<comment type="similarity">
    <text evidence="4">Belongs to the SUA5 family.</text>
</comment>
<protein>
    <recommendedName>
        <fullName evidence="6">Threonylcarbamoyl-AMP synthase</fullName>
        <ecNumber evidence="5">2.7.7.87</ecNumber>
    </recommendedName>
</protein>
<dbReference type="InterPro" id="IPR006070">
    <property type="entry name" value="Sua5-like_dom"/>
</dbReference>
<proteinExistence type="inferred from homology"/>
<evidence type="ECO:0000256" key="9">
    <source>
        <dbReference type="ARBA" id="ARBA00022679"/>
    </source>
</evidence>
<dbReference type="InterPro" id="IPR050156">
    <property type="entry name" value="TC-AMP_synthase_SUA5"/>
</dbReference>
<organism evidence="17">
    <name type="scientific">Cuerna arida</name>
    <dbReference type="NCBI Taxonomy" id="1464854"/>
    <lineage>
        <taxon>Eukaryota</taxon>
        <taxon>Metazoa</taxon>
        <taxon>Ecdysozoa</taxon>
        <taxon>Arthropoda</taxon>
        <taxon>Hexapoda</taxon>
        <taxon>Insecta</taxon>
        <taxon>Pterygota</taxon>
        <taxon>Neoptera</taxon>
        <taxon>Paraneoptera</taxon>
        <taxon>Hemiptera</taxon>
        <taxon>Auchenorrhyncha</taxon>
        <taxon>Membracoidea</taxon>
        <taxon>Cicadellidae</taxon>
        <taxon>Cicadellinae</taxon>
        <taxon>Proconiini</taxon>
        <taxon>Cuerna</taxon>
    </lineage>
</organism>
<name>A0A1B6FZ18_9HEMI</name>
<evidence type="ECO:0000256" key="6">
    <source>
        <dbReference type="ARBA" id="ARBA00015492"/>
    </source>
</evidence>
<evidence type="ECO:0000256" key="3">
    <source>
        <dbReference type="ARBA" id="ARBA00004496"/>
    </source>
</evidence>
<sequence length="253" mass="27622">MWLRLVKNEVSKKLVSGNWMSLLFNLPDKMSAGNVVQLNGNDSQAVSLAINCLKNGDIIAIPTDTVYGLAVDASNSSAVASLYSVKERDISKPLAICVKNVSEIEKWGVTKDLPSGLLKSLLPGPVTILLNRKERLNPDLNPGVKKVGIRVPGTTYPFIHLVTAALGRPLALTSANLSNEPNCIYPEEFRVLWPKLGAVFVTSVKQLEETNKSREGSTIVDLSVVGNFTITRRGVAYNQTLEILKKYGLMENM</sequence>
<evidence type="ECO:0000259" key="16">
    <source>
        <dbReference type="PROSITE" id="PS51163"/>
    </source>
</evidence>
<dbReference type="NCBIfam" id="TIGR00057">
    <property type="entry name" value="L-threonylcarbamoyladenylate synthase"/>
    <property type="match status" value="1"/>
</dbReference>
<keyword evidence="10" id="KW-0809">Transit peptide</keyword>
<keyword evidence="8" id="KW-0963">Cytoplasm</keyword>
<gene>
    <name evidence="17" type="ORF">g.15343</name>
</gene>
<evidence type="ECO:0000256" key="2">
    <source>
        <dbReference type="ARBA" id="ARBA00004202"/>
    </source>
</evidence>
<comment type="function">
    <text evidence="14">Cytoplasmic and mitochondrial threonylcarbamoyl-AMP synthase required for the formation of a threonylcarbamoyl group on adenosine at position 37 (t(6)A37) in tRNAs that read codons beginning with adenine. Catalyzes the conversion of L-threonine, HCO(3)(-)/CO(2) and ATP to give threonylcarbamoyl-AMP (TC-AMP) as the acyladenylate intermediate, with the release of diphosphate. Participates in t(6)A37 formation in cytoplasmic and mitochondrial tRNAs. May regulate the activity of some transporters.</text>
</comment>
<dbReference type="FunFam" id="3.90.870.10:FF:000007">
    <property type="entry name" value="YrdC N6-threonylcarbamoyltransferase domain containing"/>
    <property type="match status" value="1"/>
</dbReference>
<evidence type="ECO:0000256" key="7">
    <source>
        <dbReference type="ARBA" id="ARBA00022475"/>
    </source>
</evidence>
<dbReference type="AlphaFoldDB" id="A0A1B6FZ18"/>
<evidence type="ECO:0000256" key="14">
    <source>
        <dbReference type="ARBA" id="ARBA00058524"/>
    </source>
</evidence>
<dbReference type="InterPro" id="IPR017945">
    <property type="entry name" value="DHBP_synth_RibB-like_a/b_dom"/>
</dbReference>
<reference evidence="17" key="1">
    <citation type="submission" date="2015-11" db="EMBL/GenBank/DDBJ databases">
        <title>De novo transcriptome assembly of four potential Pierce s Disease insect vectors from Arizona vineyards.</title>
        <authorList>
            <person name="Tassone E.E."/>
        </authorList>
    </citation>
    <scope>NUCLEOTIDE SEQUENCE</scope>
</reference>
<comment type="catalytic activity">
    <reaction evidence="13">
        <text>L-threonine + hydrogencarbonate + ATP = L-threonylcarbamoyladenylate + diphosphate + H2O</text>
        <dbReference type="Rhea" id="RHEA:36407"/>
        <dbReference type="ChEBI" id="CHEBI:15377"/>
        <dbReference type="ChEBI" id="CHEBI:17544"/>
        <dbReference type="ChEBI" id="CHEBI:30616"/>
        <dbReference type="ChEBI" id="CHEBI:33019"/>
        <dbReference type="ChEBI" id="CHEBI:57926"/>
        <dbReference type="ChEBI" id="CHEBI:73682"/>
        <dbReference type="EC" id="2.7.7.87"/>
    </reaction>
</comment>
<dbReference type="PANTHER" id="PTHR17490">
    <property type="entry name" value="SUA5"/>
    <property type="match status" value="1"/>
</dbReference>
<dbReference type="GO" id="GO:0061710">
    <property type="term" value="F:L-threonylcarbamoyladenylate synthase"/>
    <property type="evidence" value="ECO:0007669"/>
    <property type="project" value="UniProtKB-EC"/>
</dbReference>